<comment type="caution">
    <text evidence="2">The sequence shown here is derived from an EMBL/GenBank/DDBJ whole genome shotgun (WGS) entry which is preliminary data.</text>
</comment>
<dbReference type="InterPro" id="IPR011051">
    <property type="entry name" value="RmlC_Cupin_sf"/>
</dbReference>
<protein>
    <submittedName>
        <fullName evidence="2">Cupin domain-containing protein</fullName>
    </submittedName>
</protein>
<dbReference type="AlphaFoldDB" id="A0A660LAK4"/>
<gene>
    <name evidence="2" type="ORF">C8N24_1248</name>
</gene>
<evidence type="ECO:0000313" key="2">
    <source>
        <dbReference type="EMBL" id="RKQ91426.1"/>
    </source>
</evidence>
<dbReference type="Gene3D" id="2.60.120.10">
    <property type="entry name" value="Jelly Rolls"/>
    <property type="match status" value="1"/>
</dbReference>
<keyword evidence="3" id="KW-1185">Reference proteome</keyword>
<proteinExistence type="predicted"/>
<dbReference type="Proteomes" id="UP000278962">
    <property type="component" value="Unassembled WGS sequence"/>
</dbReference>
<name>A0A660LAK4_9ACTN</name>
<dbReference type="RefSeq" id="WP_121249030.1">
    <property type="nucleotide sequence ID" value="NZ_RBIL01000001.1"/>
</dbReference>
<evidence type="ECO:0000259" key="1">
    <source>
        <dbReference type="Pfam" id="PF07883"/>
    </source>
</evidence>
<dbReference type="InterPro" id="IPR013096">
    <property type="entry name" value="Cupin_2"/>
</dbReference>
<feature type="domain" description="Cupin type-2" evidence="1">
    <location>
        <begin position="42"/>
        <end position="112"/>
    </location>
</feature>
<reference evidence="2 3" key="1">
    <citation type="submission" date="2018-10" db="EMBL/GenBank/DDBJ databases">
        <title>Genomic Encyclopedia of Archaeal and Bacterial Type Strains, Phase II (KMG-II): from individual species to whole genera.</title>
        <authorList>
            <person name="Goeker M."/>
        </authorList>
    </citation>
    <scope>NUCLEOTIDE SEQUENCE [LARGE SCALE GENOMIC DNA]</scope>
    <source>
        <strain evidence="2 3">DSM 14954</strain>
    </source>
</reference>
<sequence length="154" mass="17562">MKSFNIFEDASFEYDEEDPEGYRTGYHRLGPLLDGQRMGATVYEILPGQALCPYHWETEEEWLLVLAGEVTLRHPEGEDVLRPGDIVAFPDNPAGAHKTYNQGSEPARMLMWSTKDRAGYCIYPDSDKVLLFAEGAESRRHQLGPEVDYYLDET</sequence>
<dbReference type="OrthoDB" id="5243731at2"/>
<dbReference type="EMBL" id="RBIL01000001">
    <property type="protein sequence ID" value="RKQ91426.1"/>
    <property type="molecule type" value="Genomic_DNA"/>
</dbReference>
<dbReference type="SUPFAM" id="SSF51182">
    <property type="entry name" value="RmlC-like cupins"/>
    <property type="match status" value="1"/>
</dbReference>
<dbReference type="Pfam" id="PF07883">
    <property type="entry name" value="Cupin_2"/>
    <property type="match status" value="1"/>
</dbReference>
<dbReference type="InterPro" id="IPR014710">
    <property type="entry name" value="RmlC-like_jellyroll"/>
</dbReference>
<evidence type="ECO:0000313" key="3">
    <source>
        <dbReference type="Proteomes" id="UP000278962"/>
    </source>
</evidence>
<accession>A0A660LAK4</accession>
<organism evidence="2 3">
    <name type="scientific">Solirubrobacter pauli</name>
    <dbReference type="NCBI Taxonomy" id="166793"/>
    <lineage>
        <taxon>Bacteria</taxon>
        <taxon>Bacillati</taxon>
        <taxon>Actinomycetota</taxon>
        <taxon>Thermoleophilia</taxon>
        <taxon>Solirubrobacterales</taxon>
        <taxon>Solirubrobacteraceae</taxon>
        <taxon>Solirubrobacter</taxon>
    </lineage>
</organism>